<feature type="compositionally biased region" description="Low complexity" evidence="1">
    <location>
        <begin position="112"/>
        <end position="130"/>
    </location>
</feature>
<dbReference type="Proteomes" id="UP001229486">
    <property type="component" value="Unassembled WGS sequence"/>
</dbReference>
<evidence type="ECO:0000256" key="1">
    <source>
        <dbReference type="SAM" id="MobiDB-lite"/>
    </source>
</evidence>
<reference evidence="2" key="1">
    <citation type="submission" date="2023-07" db="EMBL/GenBank/DDBJ databases">
        <title>Sorghum-associated microbial communities from plants grown in Nebraska, USA.</title>
        <authorList>
            <person name="Schachtman D."/>
        </authorList>
    </citation>
    <scope>NUCLEOTIDE SEQUENCE</scope>
    <source>
        <strain evidence="2">DS1061</strain>
    </source>
</reference>
<dbReference type="AlphaFoldDB" id="A0AB73IGX1"/>
<organism evidence="2 3">
    <name type="scientific">Paraburkholderia caledonica</name>
    <dbReference type="NCBI Taxonomy" id="134536"/>
    <lineage>
        <taxon>Bacteria</taxon>
        <taxon>Pseudomonadati</taxon>
        <taxon>Pseudomonadota</taxon>
        <taxon>Betaproteobacteria</taxon>
        <taxon>Burkholderiales</taxon>
        <taxon>Burkholderiaceae</taxon>
        <taxon>Paraburkholderia</taxon>
    </lineage>
</organism>
<evidence type="ECO:0000313" key="2">
    <source>
        <dbReference type="EMBL" id="MDP9649273.1"/>
    </source>
</evidence>
<evidence type="ECO:0000313" key="3">
    <source>
        <dbReference type="Proteomes" id="UP001229486"/>
    </source>
</evidence>
<feature type="region of interest" description="Disordered" evidence="1">
    <location>
        <begin position="102"/>
        <end position="130"/>
    </location>
</feature>
<sequence length="130" mass="14630">MTGPLLAFIFSYSRRHDHRPGLANGGFSQTLENERREERSGCEIKEYKEYQKMQSLILIQTGLRCAVRIARHFLASHLAVIFNAPLTFPVSRKLIPLTVAPRHSHHTTRSGPFSAPARPLSSAAPGRHFL</sequence>
<accession>A0AB73IGX1</accession>
<comment type="caution">
    <text evidence="2">The sequence shown here is derived from an EMBL/GenBank/DDBJ whole genome shotgun (WGS) entry which is preliminary data.</text>
</comment>
<name>A0AB73IGX1_9BURK</name>
<proteinExistence type="predicted"/>
<protein>
    <submittedName>
        <fullName evidence="2">Uncharacterized protein</fullName>
    </submittedName>
</protein>
<gene>
    <name evidence="2" type="ORF">J2793_004739</name>
</gene>
<dbReference type="EMBL" id="JAURTK010000005">
    <property type="protein sequence ID" value="MDP9649273.1"/>
    <property type="molecule type" value="Genomic_DNA"/>
</dbReference>
<dbReference type="RefSeq" id="WP_392394706.1">
    <property type="nucleotide sequence ID" value="NZ_JAURTK010000005.1"/>
</dbReference>